<dbReference type="InterPro" id="IPR002110">
    <property type="entry name" value="Ankyrin_rpt"/>
</dbReference>
<proteinExistence type="predicted"/>
<keyword evidence="1" id="KW-0677">Repeat</keyword>
<feature type="region of interest" description="Disordered" evidence="4">
    <location>
        <begin position="447"/>
        <end position="492"/>
    </location>
</feature>
<dbReference type="SMART" id="SM00248">
    <property type="entry name" value="ANK"/>
    <property type="match status" value="11"/>
</dbReference>
<feature type="compositionally biased region" description="Polar residues" evidence="4">
    <location>
        <begin position="547"/>
        <end position="580"/>
    </location>
</feature>
<evidence type="ECO:0000256" key="1">
    <source>
        <dbReference type="ARBA" id="ARBA00022737"/>
    </source>
</evidence>
<dbReference type="Gene3D" id="1.25.40.20">
    <property type="entry name" value="Ankyrin repeat-containing domain"/>
    <property type="match status" value="4"/>
</dbReference>
<feature type="compositionally biased region" description="Low complexity" evidence="4">
    <location>
        <begin position="474"/>
        <end position="485"/>
    </location>
</feature>
<feature type="repeat" description="ANK" evidence="3">
    <location>
        <begin position="375"/>
        <end position="407"/>
    </location>
</feature>
<organism evidence="6 7">
    <name type="scientific">Owenia fusiformis</name>
    <name type="common">Polychaete worm</name>
    <dbReference type="NCBI Taxonomy" id="6347"/>
    <lineage>
        <taxon>Eukaryota</taxon>
        <taxon>Metazoa</taxon>
        <taxon>Spiralia</taxon>
        <taxon>Lophotrochozoa</taxon>
        <taxon>Annelida</taxon>
        <taxon>Polychaeta</taxon>
        <taxon>Sedentaria</taxon>
        <taxon>Canalipalpata</taxon>
        <taxon>Sabellida</taxon>
        <taxon>Oweniida</taxon>
        <taxon>Oweniidae</taxon>
        <taxon>Owenia</taxon>
    </lineage>
</organism>
<sequence>MDINNIFNIGLRNGRPIDKTNLEEQDHRDNQDLGLETAPGISSSNYGDGGLRKKEAKGSDMDCRMVTITQGSHMLQDEIRLHEAAKKNNPATIKKMLEEKVDVNSKNNLDRTPLMWAAAKGHNEIVSILLAAGADMEAEDKYAMRPMLWAAWFGHKDTVRLFINAGADANGYNKLGLNVIHCAASGNNVELMELLHEQLESFDINKVEKNEMTCLHLAAANGHVEMIEKLIELRVDVEAKDKLGQTALHTAAKVGAVAAIEELLKTSIKKDEPDLEGKTALHLAAECGDSHAVDVLLASKLNPNCITSKMMTPLHLAAMKGHTDVCAALLKRGADADAKNYQGNTALHLAVVANYPLVVQTLIDGGCGLDLLNHRQQTALHIGTESGLSDIVDVLLSSGVDLFIKDKTGKTALYIAARGSYIKIVDMIIKAERGFSKKKKELIQNINKGFPSQPSTSSKDNSRQVTPSIDELCSTSDTPKSSRSSAFIPQQSTPTLKLKRNVSFDDLDKDPDERSIALSRISHNTDDIGQDSVDEASTNENKDIPASSESGSCSLYYTSDHNPNEGNNGTDKSIETSDISNENDKSNDVICSEIVPEDTFKHVSDERLCNNNKSEAAESVLGCDSTEPTTETAVSDDGLTEFDSAIDPNEQPSDQVTDYISEKHQLRKQFSTCNHASFHYMNDVLWKLAKKQLRKDEWRKLGSYWEFTDTQILAIQHQYTGEQSWKEHGYRLMLIWLYGIPPEENPMKYLYEGLCAIKRNDIAEMIRRKANADAAKVATGSKCTVM</sequence>
<dbReference type="PROSITE" id="PS50297">
    <property type="entry name" value="ANK_REP_REGION"/>
    <property type="match status" value="6"/>
</dbReference>
<dbReference type="InterPro" id="IPR000488">
    <property type="entry name" value="Death_dom"/>
</dbReference>
<dbReference type="Pfam" id="PF00531">
    <property type="entry name" value="Death"/>
    <property type="match status" value="1"/>
</dbReference>
<protein>
    <recommendedName>
        <fullName evidence="5">Death domain-containing protein</fullName>
    </recommendedName>
</protein>
<feature type="domain" description="Death" evidence="5">
    <location>
        <begin position="697"/>
        <end position="770"/>
    </location>
</feature>
<keyword evidence="7" id="KW-1185">Reference proteome</keyword>
<evidence type="ECO:0000256" key="3">
    <source>
        <dbReference type="PROSITE-ProRule" id="PRU00023"/>
    </source>
</evidence>
<dbReference type="Pfam" id="PF13857">
    <property type="entry name" value="Ank_5"/>
    <property type="match status" value="1"/>
</dbReference>
<accession>A0A8S4PRS9</accession>
<feature type="repeat" description="ANK" evidence="3">
    <location>
        <begin position="210"/>
        <end position="242"/>
    </location>
</feature>
<dbReference type="PROSITE" id="PS50017">
    <property type="entry name" value="DEATH_DOMAIN"/>
    <property type="match status" value="1"/>
</dbReference>
<name>A0A8S4PRS9_OWEFU</name>
<dbReference type="Pfam" id="PF00023">
    <property type="entry name" value="Ank"/>
    <property type="match status" value="1"/>
</dbReference>
<reference evidence="6" key="1">
    <citation type="submission" date="2022-03" db="EMBL/GenBank/DDBJ databases">
        <authorList>
            <person name="Martin C."/>
        </authorList>
    </citation>
    <scope>NUCLEOTIDE SEQUENCE</scope>
</reference>
<feature type="compositionally biased region" description="Basic and acidic residues" evidence="4">
    <location>
        <begin position="15"/>
        <end position="31"/>
    </location>
</feature>
<dbReference type="PANTHER" id="PTHR24171">
    <property type="entry name" value="ANKYRIN REPEAT DOMAIN-CONTAINING PROTEIN 39-RELATED"/>
    <property type="match status" value="1"/>
</dbReference>
<dbReference type="InterPro" id="IPR011029">
    <property type="entry name" value="DEATH-like_dom_sf"/>
</dbReference>
<feature type="repeat" description="ANK" evidence="3">
    <location>
        <begin position="342"/>
        <end position="374"/>
    </location>
</feature>
<dbReference type="InterPro" id="IPR036770">
    <property type="entry name" value="Ankyrin_rpt-contain_sf"/>
</dbReference>
<comment type="caution">
    <text evidence="6">The sequence shown here is derived from an EMBL/GenBank/DDBJ whole genome shotgun (WGS) entry which is preliminary data.</text>
</comment>
<dbReference type="SUPFAM" id="SSF48403">
    <property type="entry name" value="Ankyrin repeat"/>
    <property type="match status" value="1"/>
</dbReference>
<evidence type="ECO:0000313" key="7">
    <source>
        <dbReference type="Proteomes" id="UP000749559"/>
    </source>
</evidence>
<dbReference type="Proteomes" id="UP000749559">
    <property type="component" value="Unassembled WGS sequence"/>
</dbReference>
<dbReference type="EMBL" id="CAIIXF020000010">
    <property type="protein sequence ID" value="CAH1795976.1"/>
    <property type="molecule type" value="Genomic_DNA"/>
</dbReference>
<keyword evidence="2 3" id="KW-0040">ANK repeat</keyword>
<dbReference type="OrthoDB" id="448455at2759"/>
<evidence type="ECO:0000256" key="2">
    <source>
        <dbReference type="ARBA" id="ARBA00023043"/>
    </source>
</evidence>
<evidence type="ECO:0000313" key="6">
    <source>
        <dbReference type="EMBL" id="CAH1795976.1"/>
    </source>
</evidence>
<dbReference type="PROSITE" id="PS50088">
    <property type="entry name" value="ANK_REPEAT"/>
    <property type="match status" value="8"/>
</dbReference>
<dbReference type="CDD" id="cd01670">
    <property type="entry name" value="Death"/>
    <property type="match status" value="1"/>
</dbReference>
<evidence type="ECO:0000256" key="4">
    <source>
        <dbReference type="SAM" id="MobiDB-lite"/>
    </source>
</evidence>
<feature type="repeat" description="ANK" evidence="3">
    <location>
        <begin position="309"/>
        <end position="341"/>
    </location>
</feature>
<dbReference type="Gene3D" id="1.10.533.10">
    <property type="entry name" value="Death Domain, Fas"/>
    <property type="match status" value="1"/>
</dbReference>
<dbReference type="SUPFAM" id="SSF47986">
    <property type="entry name" value="DEATH domain"/>
    <property type="match status" value="1"/>
</dbReference>
<feature type="repeat" description="ANK" evidence="3">
    <location>
        <begin position="109"/>
        <end position="141"/>
    </location>
</feature>
<dbReference type="Pfam" id="PF12796">
    <property type="entry name" value="Ank_2"/>
    <property type="match status" value="2"/>
</dbReference>
<evidence type="ECO:0000259" key="5">
    <source>
        <dbReference type="PROSITE" id="PS50017"/>
    </source>
</evidence>
<gene>
    <name evidence="6" type="ORF">OFUS_LOCUS20439</name>
</gene>
<feature type="repeat" description="ANK" evidence="3">
    <location>
        <begin position="142"/>
        <end position="174"/>
    </location>
</feature>
<feature type="region of interest" description="Disordered" evidence="4">
    <location>
        <begin position="518"/>
        <end position="585"/>
    </location>
</feature>
<dbReference type="GO" id="GO:0007165">
    <property type="term" value="P:signal transduction"/>
    <property type="evidence" value="ECO:0007669"/>
    <property type="project" value="InterPro"/>
</dbReference>
<feature type="repeat" description="ANK" evidence="3">
    <location>
        <begin position="243"/>
        <end position="275"/>
    </location>
</feature>
<feature type="region of interest" description="Disordered" evidence="4">
    <location>
        <begin position="14"/>
        <end position="58"/>
    </location>
</feature>
<feature type="repeat" description="ANK" evidence="3">
    <location>
        <begin position="276"/>
        <end position="308"/>
    </location>
</feature>
<dbReference type="AlphaFoldDB" id="A0A8S4PRS9"/>
<feature type="compositionally biased region" description="Polar residues" evidence="4">
    <location>
        <begin position="447"/>
        <end position="467"/>
    </location>
</feature>